<dbReference type="InterPro" id="IPR036907">
    <property type="entry name" value="5'-Nucleotdase_C_sf"/>
</dbReference>
<dbReference type="Gene3D" id="3.60.21.10">
    <property type="match status" value="1"/>
</dbReference>
<dbReference type="Pfam" id="PF03372">
    <property type="entry name" value="Exo_endo_phos"/>
    <property type="match status" value="1"/>
</dbReference>
<dbReference type="InterPro" id="IPR008334">
    <property type="entry name" value="5'-Nucleotdase_C"/>
</dbReference>
<dbReference type="InterPro" id="IPR036691">
    <property type="entry name" value="Endo/exonu/phosph_ase_sf"/>
</dbReference>
<dbReference type="GO" id="GO:0005509">
    <property type="term" value="F:calcium ion binding"/>
    <property type="evidence" value="ECO:0007669"/>
    <property type="project" value="InterPro"/>
</dbReference>
<dbReference type="PANTHER" id="PTHR42834">
    <property type="entry name" value="ENDONUCLEASE/EXONUCLEASE/PHOSPHATASE FAMILY PROTEIN (AFU_ORTHOLOGUE AFUA_3G09210)"/>
    <property type="match status" value="1"/>
</dbReference>
<dbReference type="GO" id="GO:0005615">
    <property type="term" value="C:extracellular space"/>
    <property type="evidence" value="ECO:0007669"/>
    <property type="project" value="InterPro"/>
</dbReference>
<dbReference type="GO" id="GO:0009166">
    <property type="term" value="P:nucleotide catabolic process"/>
    <property type="evidence" value="ECO:0007669"/>
    <property type="project" value="InterPro"/>
</dbReference>
<feature type="domain" description="5'-Nucleotidase C-terminal" evidence="1">
    <location>
        <begin position="1182"/>
        <end position="1365"/>
    </location>
</feature>
<dbReference type="Proteomes" id="UP000248272">
    <property type="component" value="Unassembled WGS sequence"/>
</dbReference>
<evidence type="ECO:0000313" key="3">
    <source>
        <dbReference type="EMBL" id="GBL09286.1"/>
    </source>
</evidence>
<organism evidence="3 4">
    <name type="scientific">Microcystis aeruginosa Sj</name>
    <dbReference type="NCBI Taxonomy" id="1979544"/>
    <lineage>
        <taxon>Bacteria</taxon>
        <taxon>Bacillati</taxon>
        <taxon>Cyanobacteriota</taxon>
        <taxon>Cyanophyceae</taxon>
        <taxon>Oscillatoriophycideae</taxon>
        <taxon>Chroococcales</taxon>
        <taxon>Microcystaceae</taxon>
        <taxon>Microcystis</taxon>
    </lineage>
</organism>
<dbReference type="CDD" id="cd04486">
    <property type="entry name" value="YhcR_OBF_like"/>
    <property type="match status" value="1"/>
</dbReference>
<dbReference type="FunFam" id="3.60.10.10:FF:000072">
    <property type="entry name" value="Extracellular nuclease"/>
    <property type="match status" value="1"/>
</dbReference>
<dbReference type="InterPro" id="IPR029052">
    <property type="entry name" value="Metallo-depent_PP-like"/>
</dbReference>
<dbReference type="GO" id="GO:0016787">
    <property type="term" value="F:hydrolase activity"/>
    <property type="evidence" value="ECO:0007669"/>
    <property type="project" value="InterPro"/>
</dbReference>
<dbReference type="Gene3D" id="3.90.780.10">
    <property type="entry name" value="5'-Nucleotidase, C-terminal domain"/>
    <property type="match status" value="1"/>
</dbReference>
<dbReference type="Gene3D" id="2.150.10.10">
    <property type="entry name" value="Serralysin-like metalloprotease, C-terminal"/>
    <property type="match status" value="1"/>
</dbReference>
<evidence type="ECO:0000313" key="4">
    <source>
        <dbReference type="Proteomes" id="UP000248272"/>
    </source>
</evidence>
<dbReference type="SUPFAM" id="SSF55816">
    <property type="entry name" value="5'-nucleotidase (syn. UDP-sugar hydrolase), C-terminal domain"/>
    <property type="match status" value="1"/>
</dbReference>
<dbReference type="EMBL" id="BDSG01000012">
    <property type="protein sequence ID" value="GBL09286.1"/>
    <property type="molecule type" value="Genomic_DNA"/>
</dbReference>
<evidence type="ECO:0000259" key="2">
    <source>
        <dbReference type="Pfam" id="PF03372"/>
    </source>
</evidence>
<dbReference type="Pfam" id="PF02872">
    <property type="entry name" value="5_nucleotid_C"/>
    <property type="match status" value="1"/>
</dbReference>
<proteinExistence type="predicted"/>
<dbReference type="InterPro" id="IPR019960">
    <property type="entry name" value="T1SS_VCA0849"/>
</dbReference>
<dbReference type="InterPro" id="IPR011049">
    <property type="entry name" value="Serralysin-like_metalloprot_C"/>
</dbReference>
<dbReference type="RefSeq" id="WP_110578137.1">
    <property type="nucleotide sequence ID" value="NZ_BDSG01000012.1"/>
</dbReference>
<dbReference type="PANTHER" id="PTHR42834:SF1">
    <property type="entry name" value="ENDONUCLEASE_EXONUCLEASE_PHOSPHATASE FAMILY PROTEIN (AFU_ORTHOLOGUE AFUA_3G09210)"/>
    <property type="match status" value="1"/>
</dbReference>
<name>A0A2Z6ULL9_MICAE</name>
<gene>
    <name evidence="3" type="primary">yfkN</name>
    <name evidence="3" type="ORF">MSj_00765</name>
</gene>
<comment type="caution">
    <text evidence="3">The sequence shown here is derived from an EMBL/GenBank/DDBJ whole genome shotgun (WGS) entry which is preliminary data.</text>
</comment>
<evidence type="ECO:0000259" key="1">
    <source>
        <dbReference type="Pfam" id="PF02872"/>
    </source>
</evidence>
<accession>A0A2Z6ULL9</accession>
<protein>
    <submittedName>
        <fullName evidence="3">Trifunctional nucleotide phosphoesterase protein YfkN</fullName>
    </submittedName>
</protein>
<dbReference type="Gene3D" id="3.60.10.10">
    <property type="entry name" value="Endonuclease/exonuclease/phosphatase"/>
    <property type="match status" value="1"/>
</dbReference>
<dbReference type="InterPro" id="IPR047971">
    <property type="entry name" value="ExeM-like"/>
</dbReference>
<reference evidence="3 4" key="1">
    <citation type="journal article" date="2018" name="Front. Microbiol.">
        <title>Adaptation of the Freshwater Bloom-Forming Cyanobacterium Microcystis aeruginosa to Brackish Water Is Driven by Recent Horizontal Transfer of Sucrose Genes.</title>
        <authorList>
            <person name="Tanabe Y."/>
            <person name="Hodoki Y."/>
            <person name="Sano T."/>
            <person name="Tada K."/>
            <person name="Watanabe M.M."/>
        </authorList>
    </citation>
    <scope>NUCLEOTIDE SEQUENCE [LARGE SCALE GENOMIC DNA]</scope>
    <source>
        <strain evidence="3 4">Sj</strain>
    </source>
</reference>
<dbReference type="InterPro" id="IPR006179">
    <property type="entry name" value="5_nucleotidase/apyrase"/>
</dbReference>
<dbReference type="Pfam" id="PF00353">
    <property type="entry name" value="HemolysinCabind"/>
    <property type="match status" value="1"/>
</dbReference>
<dbReference type="InterPro" id="IPR005135">
    <property type="entry name" value="Endo/exonuclease/phosphatase"/>
</dbReference>
<dbReference type="SUPFAM" id="SSF56300">
    <property type="entry name" value="Metallo-dependent phosphatases"/>
    <property type="match status" value="1"/>
</dbReference>
<dbReference type="NCBIfam" id="NF033681">
    <property type="entry name" value="ExeM_NucH_DNase"/>
    <property type="match status" value="1"/>
</dbReference>
<sequence>MSNATFTENFNTFTGSGFAPIPSLGQLDSDLWIISGLSDGSMTYGDTRTSLGDFARGQTSNPVTTGGVYAFSVASGNNAFGVQPTGDDFTPGAITLRLQNVTNSLVDSITLSYIIRFRNDQNRANSLNFSYSGDGNIFTAVSSLDFITPGNLDSSGWQSVTRSITLSGLSIAANSNFFLRWTGDDVSGSGNRDEYAIDDIAVTGLAAPGTFVPPTPTLVKIHQIQGTGLVSPILNQLVTVEAIVVGDFQGNTGLSGFYLQEEDSDSDSNPLTSEGLFIFEGNIPIINVTIGDKVRITGTVSEFGNAGVSLTQLSSITEALIVSNNNPLPTAVVIDNLSAANAQPQVLEAFEGMRVTFAETLSLTEYFQLGRFGSVVLSSGGRLQQPTNVTNPGTDANTLQASNNLRRITLDDGSNLTFPTTLFGRGGNPLSTSNILRAGDTVTGLTGVLDQRFGVYRVQNNQGVDFQAVNNRSETPTNVGGRLKIASYNVLNYFTTIADGTNNARGANSINEFQRQEEKLVTALIGLDADVFGLIELENNGDGAISKLVNALNAVVGAGTYAFIPTGTIGTDAIKVGLIYRPAKVTPVGDFKILDSSVDPRFDDTRNRPALAQAFQEVNTGAKFNLVVNHLKSKGQSGLTNTSDPNFDRGDGQGFWNASRTNAALALRDWIATDPTNSGDRDYLIIGDLNAYAQEDPIRALESAGYTNLVSQFGGIDAYSFVFDGQAGYLDHALANASLASQVTGVAEWHINADEPNVFDYNDDIIDPGENPSNPPLNPSALYQVNPYRTSDHDPVLIGLDLTSPLPFTLQLFHFSDNEGGISALDDAPRMSAVLNALKQQDIDNDGVAGFANTLTLASGDAYIPGLFFGASEQVFGAVGRGDIQILNNLGVQANAFGNHEFDQGTAVVRNLILANGNYPGTNFPYLSSNLNFAPDTNLASLVTADGQEASTIANKIAKSTVITLPDGEKIGIVGATTPILRSISSPGNVGVSPANPNDLDALAAIIQASVDALLAANPGMNKVVLLAHMQQLSIEQSLAERLRNVDIIVAGGSHTRLTDENDRLRAGDTFQGVYPIVKTNPDGKPVAVVNTDANYKYVGRLVIDFDSSGHIIPESYNPNISGAYATDAQGVTEVGGTGLEDPEIRAITNSLRDVINAQEGNFFGFTRVFLNGQRSGTGLDGVRQQETNLGNITADANLAEAKKTDANVVISLKNGGGIRNSIGSIIVPTGTEAVRVAPEEVPGVKPAGGISEVAIKNALSFNNSLSLTTVTATELKGILEYGLSASTNDPANSQGRFPQVGGMSLSFDLDDPAGSRVKSLVIKDENGTVIDVVVQNGAIVGDANRSFRMVTLSFLLDGGDGYTIPQRNRVNLLGSTPNFTGNATFAPDGTEQDAFAEYLRANFFNQPFLGEDVSREFDTRLQNLNFRSDEVLRSTRSGTAGIDNLVGTTGDDVLVGFQGRDTLTGLGGNDFFVYVSLSDRSDTITDFTVGSDKIVLTQLLNSLNYTGSNPIADGYITFTARGSSTVLNIDTDGFGTAASPLSLALINNVAVAALNNLANFLF</sequence>
<dbReference type="CDD" id="cd10283">
    <property type="entry name" value="MnuA_DNase1-like"/>
    <property type="match status" value="1"/>
</dbReference>
<feature type="domain" description="Endonuclease/exonuclease/phosphatase" evidence="2">
    <location>
        <begin position="487"/>
        <end position="748"/>
    </location>
</feature>
<dbReference type="SUPFAM" id="SSF51120">
    <property type="entry name" value="beta-Roll"/>
    <property type="match status" value="1"/>
</dbReference>
<dbReference type="SUPFAM" id="SSF56219">
    <property type="entry name" value="DNase I-like"/>
    <property type="match status" value="1"/>
</dbReference>
<dbReference type="PRINTS" id="PR01607">
    <property type="entry name" value="APYRASEFAMLY"/>
</dbReference>
<dbReference type="NCBIfam" id="TIGR03661">
    <property type="entry name" value="T1SS_VCA0849"/>
    <property type="match status" value="1"/>
</dbReference>
<dbReference type="InterPro" id="IPR001343">
    <property type="entry name" value="Hemolysn_Ca-bd"/>
</dbReference>